<sequence length="66" mass="7869">MKGKILTINRYLEVESLDSIDILNQLRCYVREAKQLNPQLENYQLYDIGFIPHQGFVLVKIYFYTV</sequence>
<dbReference type="AlphaFoldDB" id="A0A938XR31"/>
<evidence type="ECO:0000313" key="2">
    <source>
        <dbReference type="Proteomes" id="UP000774000"/>
    </source>
</evidence>
<dbReference type="Proteomes" id="UP000774000">
    <property type="component" value="Unassembled WGS sequence"/>
</dbReference>
<gene>
    <name evidence="1" type="ORF">JOC47_000902</name>
</gene>
<dbReference type="RefSeq" id="WP_204700786.1">
    <property type="nucleotide sequence ID" value="NZ_JAFBDQ010000004.1"/>
</dbReference>
<evidence type="ECO:0000313" key="1">
    <source>
        <dbReference type="EMBL" id="MBM7556066.1"/>
    </source>
</evidence>
<name>A0A938XR31_9FIRM</name>
<reference evidence="1" key="1">
    <citation type="submission" date="2021-01" db="EMBL/GenBank/DDBJ databases">
        <title>Genomic Encyclopedia of Type Strains, Phase IV (KMG-IV): sequencing the most valuable type-strain genomes for metagenomic binning, comparative biology and taxonomic classification.</title>
        <authorList>
            <person name="Goeker M."/>
        </authorList>
    </citation>
    <scope>NUCLEOTIDE SEQUENCE</scope>
    <source>
        <strain evidence="1">DSM 23230</strain>
    </source>
</reference>
<protein>
    <submittedName>
        <fullName evidence="1">Uncharacterized protein</fullName>
    </submittedName>
</protein>
<dbReference type="EMBL" id="JAFBDQ010000004">
    <property type="protein sequence ID" value="MBM7556066.1"/>
    <property type="molecule type" value="Genomic_DNA"/>
</dbReference>
<organism evidence="1 2">
    <name type="scientific">Halanaerobacter jeridensis</name>
    <dbReference type="NCBI Taxonomy" id="706427"/>
    <lineage>
        <taxon>Bacteria</taxon>
        <taxon>Bacillati</taxon>
        <taxon>Bacillota</taxon>
        <taxon>Clostridia</taxon>
        <taxon>Halanaerobiales</taxon>
        <taxon>Halobacteroidaceae</taxon>
        <taxon>Halanaerobacter</taxon>
    </lineage>
</organism>
<proteinExistence type="predicted"/>
<keyword evidence="2" id="KW-1185">Reference proteome</keyword>
<accession>A0A938XR31</accession>
<comment type="caution">
    <text evidence="1">The sequence shown here is derived from an EMBL/GenBank/DDBJ whole genome shotgun (WGS) entry which is preliminary data.</text>
</comment>